<dbReference type="RefSeq" id="WP_395120538.1">
    <property type="nucleotide sequence ID" value="NZ_CP170721.1"/>
</dbReference>
<organism evidence="2">
    <name type="scientific">Rhodanobacter sp. FW102-FHT14D07</name>
    <dbReference type="NCBI Taxonomy" id="3351462"/>
    <lineage>
        <taxon>Bacteria</taxon>
        <taxon>Pseudomonadati</taxon>
        <taxon>Pseudomonadota</taxon>
        <taxon>Gammaproteobacteria</taxon>
        <taxon>Lysobacterales</taxon>
        <taxon>Rhodanobacteraceae</taxon>
        <taxon>Rhodanobacter</taxon>
    </lineage>
</organism>
<sequence length="79" mass="8958">MTRRLPDAVTPPPSDAAVCAAAALERQMDALGLSPEERLFLRTLHQSERQINDAFDEARQSGDLQQQVSRVYKQMYRPD</sequence>
<evidence type="ECO:0000313" key="2">
    <source>
        <dbReference type="EMBL" id="XIA18315.1"/>
    </source>
</evidence>
<reference evidence="2" key="1">
    <citation type="submission" date="2024-10" db="EMBL/GenBank/DDBJ databases">
        <authorList>
            <person name="Lesea H.P."/>
            <person name="Kuehl J.V."/>
            <person name="Chandonia J.-M."/>
        </authorList>
    </citation>
    <scope>NUCLEOTIDE SEQUENCE</scope>
    <source>
        <strain evidence="2">FW102-FHT14D07</strain>
    </source>
</reference>
<accession>A0AB74UVG0</accession>
<gene>
    <name evidence="2" type="ORF">ACFYG5_17430</name>
</gene>
<dbReference type="AlphaFoldDB" id="A0AB74UVG0"/>
<name>A0AB74UVG0_9GAMM</name>
<proteinExistence type="predicted"/>
<evidence type="ECO:0000256" key="1">
    <source>
        <dbReference type="SAM" id="MobiDB-lite"/>
    </source>
</evidence>
<dbReference type="EMBL" id="CP170721">
    <property type="protein sequence ID" value="XIA18315.1"/>
    <property type="molecule type" value="Genomic_DNA"/>
</dbReference>
<protein>
    <submittedName>
        <fullName evidence="2">Uncharacterized protein</fullName>
    </submittedName>
</protein>
<feature type="region of interest" description="Disordered" evidence="1">
    <location>
        <begin position="55"/>
        <end position="79"/>
    </location>
</feature>